<accession>A0A1X9IGZ0</accession>
<keyword evidence="2" id="KW-1185">Reference proteome</keyword>
<name>A0A1X9IGZ0_9CAUD</name>
<evidence type="ECO:0000313" key="2">
    <source>
        <dbReference type="Proteomes" id="UP000225393"/>
    </source>
</evidence>
<reference evidence="1 2" key="1">
    <citation type="journal article" date="2017" name="Sci. Rep.">
        <title>Acquisition of virulence factors in livestock-associated MRSA: Lysogenic conversion of CC398 strains by virulence gene-containing phages.</title>
        <authorList>
            <person name="Kraushaar B."/>
            <person name="Hammerl J.A."/>
            <person name="Kienol M."/>
            <person name="Heinig M.L."/>
            <person name="Sperling N."/>
            <person name="Dinh Thanh M."/>
            <person name="Reetz J."/>
            <person name="Jackel C."/>
            <person name="Fetsch A."/>
            <person name="Hertwig S."/>
        </authorList>
    </citation>
    <scope>NUCLEOTIDE SEQUENCE [LARGE SCALE GENOMIC DNA]</scope>
</reference>
<gene>
    <name evidence="1" type="ORF">P240_53</name>
</gene>
<organism evidence="1 2">
    <name type="scientific">Staphylococcus phage P240</name>
    <dbReference type="NCBI Taxonomy" id="1920379"/>
    <lineage>
        <taxon>Viruses</taxon>
        <taxon>Duplodnaviria</taxon>
        <taxon>Heunggongvirae</taxon>
        <taxon>Uroviricota</taxon>
        <taxon>Caudoviricetes</taxon>
        <taxon>Triavirus</taxon>
        <taxon>Triavirus P240</taxon>
    </lineage>
</organism>
<dbReference type="Proteomes" id="UP000225393">
    <property type="component" value="Segment"/>
</dbReference>
<protein>
    <submittedName>
        <fullName evidence="1">Uncharacterized protein</fullName>
    </submittedName>
</protein>
<proteinExistence type="predicted"/>
<dbReference type="EMBL" id="KY056620">
    <property type="protein sequence ID" value="APD21460.1"/>
    <property type="molecule type" value="Genomic_DNA"/>
</dbReference>
<evidence type="ECO:0000313" key="1">
    <source>
        <dbReference type="EMBL" id="APD21460.1"/>
    </source>
</evidence>
<sequence>MGGVTMATQKQVDYVMSLQEQLELEAAKNIQTNKLKQ</sequence>